<dbReference type="AlphaFoldDB" id="A0A8T3VZJ6"/>
<evidence type="ECO:0000313" key="2">
    <source>
        <dbReference type="Proteomes" id="UP000732619"/>
    </source>
</evidence>
<protein>
    <submittedName>
        <fullName evidence="1">Uncharacterized protein</fullName>
    </submittedName>
</protein>
<proteinExistence type="predicted"/>
<sequence length="91" mass="10984">MNRFYITNEEPPDYYNWKKIQLQTRKNKNQKSSKENENKKWAKLMAIPKLVMGELDNFMTLHYCLHCNEKDYVTNRIGLLEVSLSRNELNE</sequence>
<comment type="caution">
    <text evidence="1">The sequence shown here is derived from an EMBL/GenBank/DDBJ whole genome shotgun (WGS) entry which is preliminary data.</text>
</comment>
<gene>
    <name evidence="1" type="ORF">E7Z75_09520</name>
</gene>
<dbReference type="Proteomes" id="UP000732619">
    <property type="component" value="Unassembled WGS sequence"/>
</dbReference>
<dbReference type="EMBL" id="SUTG01000077">
    <property type="protein sequence ID" value="MBE6513356.1"/>
    <property type="molecule type" value="Genomic_DNA"/>
</dbReference>
<name>A0A8T3VZJ6_METOL</name>
<reference evidence="1" key="1">
    <citation type="submission" date="2019-04" db="EMBL/GenBank/DDBJ databases">
        <title>Evolution of Biomass-Degrading Anaerobic Consortia Revealed by Metagenomics.</title>
        <authorList>
            <person name="Peng X."/>
        </authorList>
    </citation>
    <scope>NUCLEOTIDE SEQUENCE</scope>
    <source>
        <strain evidence="1">SIG14</strain>
    </source>
</reference>
<accession>A0A8T3VZJ6</accession>
<organism evidence="1 2">
    <name type="scientific">Methanobrevibacter olleyae</name>
    <dbReference type="NCBI Taxonomy" id="294671"/>
    <lineage>
        <taxon>Archaea</taxon>
        <taxon>Methanobacteriati</taxon>
        <taxon>Methanobacteriota</taxon>
        <taxon>Methanomada group</taxon>
        <taxon>Methanobacteria</taxon>
        <taxon>Methanobacteriales</taxon>
        <taxon>Methanobacteriaceae</taxon>
        <taxon>Methanobrevibacter</taxon>
    </lineage>
</organism>
<evidence type="ECO:0000313" key="1">
    <source>
        <dbReference type="EMBL" id="MBE6513356.1"/>
    </source>
</evidence>